<sequence>MNKGSRATSEIIAVRITDNALFPSGTNIPCTKYALFAEAYFVQGK</sequence>
<dbReference type="HOGENOM" id="CLU_3203379_0_0_10"/>
<reference evidence="1 2" key="1">
    <citation type="submission" date="2013-06" db="EMBL/GenBank/DDBJ databases">
        <authorList>
            <person name="Weinstock G."/>
            <person name="Sodergren E."/>
            <person name="Lobos E.A."/>
            <person name="Fulton L."/>
            <person name="Fulton R."/>
            <person name="Courtney L."/>
            <person name="Fronick C."/>
            <person name="O'Laughlin M."/>
            <person name="Godfrey J."/>
            <person name="Wilson R.M."/>
            <person name="Miner T."/>
            <person name="Farmer C."/>
            <person name="Delehaunty K."/>
            <person name="Cordes M."/>
            <person name="Minx P."/>
            <person name="Tomlinson C."/>
            <person name="Chen J."/>
            <person name="Wollam A."/>
            <person name="Pepin K.H."/>
            <person name="Bhonagiri V."/>
            <person name="Zhang X."/>
            <person name="Warren W."/>
            <person name="Mitreva M."/>
            <person name="Mardis E.R."/>
            <person name="Wilson R.K."/>
        </authorList>
    </citation>
    <scope>NUCLEOTIDE SEQUENCE [LARGE SCALE GENOMIC DNA]</scope>
    <source>
        <strain evidence="1 2">F0570</strain>
    </source>
</reference>
<evidence type="ECO:0000313" key="2">
    <source>
        <dbReference type="Proteomes" id="UP000016630"/>
    </source>
</evidence>
<accession>A0A0E2LRF0</accession>
<dbReference type="PATRIC" id="fig|1227271.3.peg.696"/>
<dbReference type="Proteomes" id="UP000016630">
    <property type="component" value="Unassembled WGS sequence"/>
</dbReference>
<proteinExistence type="predicted"/>
<protein>
    <submittedName>
        <fullName evidence="1">Uncharacterized protein</fullName>
    </submittedName>
</protein>
<gene>
    <name evidence="1" type="ORF">HMPREF1555_00797</name>
</gene>
<dbReference type="AlphaFoldDB" id="A0A0E2LRF0"/>
<name>A0A0E2LRF0_PORGN</name>
<dbReference type="EMBL" id="AWUW01000049">
    <property type="protein sequence ID" value="ERJ67496.1"/>
    <property type="molecule type" value="Genomic_DNA"/>
</dbReference>
<organism evidence="1 2">
    <name type="scientific">Porphyromonas gingivalis F0570</name>
    <dbReference type="NCBI Taxonomy" id="1227271"/>
    <lineage>
        <taxon>Bacteria</taxon>
        <taxon>Pseudomonadati</taxon>
        <taxon>Bacteroidota</taxon>
        <taxon>Bacteroidia</taxon>
        <taxon>Bacteroidales</taxon>
        <taxon>Porphyromonadaceae</taxon>
        <taxon>Porphyromonas</taxon>
    </lineage>
</organism>
<evidence type="ECO:0000313" key="1">
    <source>
        <dbReference type="EMBL" id="ERJ67496.1"/>
    </source>
</evidence>
<comment type="caution">
    <text evidence="1">The sequence shown here is derived from an EMBL/GenBank/DDBJ whole genome shotgun (WGS) entry which is preliminary data.</text>
</comment>